<dbReference type="InterPro" id="IPR025110">
    <property type="entry name" value="AMP-bd_C"/>
</dbReference>
<evidence type="ECO:0008006" key="7">
    <source>
        <dbReference type="Google" id="ProtNLM"/>
    </source>
</evidence>
<evidence type="ECO:0000313" key="6">
    <source>
        <dbReference type="Proteomes" id="UP001501598"/>
    </source>
</evidence>
<keyword evidence="2" id="KW-0436">Ligase</keyword>
<evidence type="ECO:0000313" key="5">
    <source>
        <dbReference type="EMBL" id="GAA4548359.1"/>
    </source>
</evidence>
<comment type="caution">
    <text evidence="5">The sequence shown here is derived from an EMBL/GenBank/DDBJ whole genome shotgun (WGS) entry which is preliminary data.</text>
</comment>
<proteinExistence type="inferred from homology"/>
<dbReference type="InterPro" id="IPR042099">
    <property type="entry name" value="ANL_N_sf"/>
</dbReference>
<protein>
    <recommendedName>
        <fullName evidence="7">Acyl-CoA synthetase (AMP-forming)/AMP-acid ligase II</fullName>
    </recommendedName>
</protein>
<feature type="domain" description="AMP-binding enzyme C-terminal" evidence="4">
    <location>
        <begin position="403"/>
        <end position="478"/>
    </location>
</feature>
<dbReference type="CDD" id="cd04433">
    <property type="entry name" value="AFD_class_I"/>
    <property type="match status" value="1"/>
</dbReference>
<name>A0ABP8RTB2_9PSEU</name>
<gene>
    <name evidence="5" type="ORF">GCM10023175_34440</name>
</gene>
<dbReference type="Gene3D" id="3.30.300.30">
    <property type="match status" value="1"/>
</dbReference>
<dbReference type="RefSeq" id="WP_345419032.1">
    <property type="nucleotide sequence ID" value="NZ_BAABGT010000040.1"/>
</dbReference>
<dbReference type="Gene3D" id="3.40.50.12780">
    <property type="entry name" value="N-terminal domain of ligase-like"/>
    <property type="match status" value="1"/>
</dbReference>
<comment type="similarity">
    <text evidence="1">Belongs to the ATP-dependent AMP-binding enzyme family.</text>
</comment>
<dbReference type="PANTHER" id="PTHR43201:SF5">
    <property type="entry name" value="MEDIUM-CHAIN ACYL-COA LIGASE ACSF2, MITOCHONDRIAL"/>
    <property type="match status" value="1"/>
</dbReference>
<dbReference type="InterPro" id="IPR045851">
    <property type="entry name" value="AMP-bd_C_sf"/>
</dbReference>
<dbReference type="InterPro" id="IPR020845">
    <property type="entry name" value="AMP-binding_CS"/>
</dbReference>
<dbReference type="PANTHER" id="PTHR43201">
    <property type="entry name" value="ACYL-COA SYNTHETASE"/>
    <property type="match status" value="1"/>
</dbReference>
<dbReference type="InterPro" id="IPR000873">
    <property type="entry name" value="AMP-dep_synth/lig_dom"/>
</dbReference>
<reference evidence="6" key="1">
    <citation type="journal article" date="2019" name="Int. J. Syst. Evol. Microbiol.">
        <title>The Global Catalogue of Microorganisms (GCM) 10K type strain sequencing project: providing services to taxonomists for standard genome sequencing and annotation.</title>
        <authorList>
            <consortium name="The Broad Institute Genomics Platform"/>
            <consortium name="The Broad Institute Genome Sequencing Center for Infectious Disease"/>
            <person name="Wu L."/>
            <person name="Ma J."/>
        </authorList>
    </citation>
    <scope>NUCLEOTIDE SEQUENCE [LARGE SCALE GENOMIC DNA]</scope>
    <source>
        <strain evidence="6">JCM 17906</strain>
    </source>
</reference>
<evidence type="ECO:0000256" key="2">
    <source>
        <dbReference type="ARBA" id="ARBA00022598"/>
    </source>
</evidence>
<sequence length="510" mass="54423">MNLFMLLEMAADAAPDRVAVGSRVGGIGYGQLLDRAGAVATRASQADCLALLDLNGPAMPALLFGAAAAGVPFAPLNYRQTDAQLAAATDRLSPVLVVEGEPFAGRIRPRPGVAVSRIDDVAQGGPHTTQRSVDPDAPAILLFTSGTTGEPKAAVLRHRHITSYIISTVEFASADVDEAALISVPNYHIAGLSAVLSSVYAGRRVVQLPSFSAEEWVDLAVAESVTHAMVVPTMLGRILDVLDARDERLPALRHLSYGGGRMPGSVVERAMRLLPHVGFVNAYGLTETSSTIAILGPDEHRAALAATTPEGRARLTSVGRPLPSVEVEVRSADGAVVEPGVAGEVFVRGEQVGGEYTSHSALDDQGWYATRDRGLLDSDGYLFLDGRADDVIVRGGENISPGEVEEALVTHPDVEEAAVIGVADTEWGERVEAFVVPVAGKLLEVAELQSWVRERLRSTRVPDRFHQRSGLPYSETGKLLRRVLRDELDDPAAPSMREHVMRDTAIVEPR</sequence>
<dbReference type="EMBL" id="BAABGT010000040">
    <property type="protein sequence ID" value="GAA4548359.1"/>
    <property type="molecule type" value="Genomic_DNA"/>
</dbReference>
<evidence type="ECO:0000259" key="4">
    <source>
        <dbReference type="Pfam" id="PF13193"/>
    </source>
</evidence>
<dbReference type="Proteomes" id="UP001501598">
    <property type="component" value="Unassembled WGS sequence"/>
</dbReference>
<dbReference type="SUPFAM" id="SSF56801">
    <property type="entry name" value="Acetyl-CoA synthetase-like"/>
    <property type="match status" value="1"/>
</dbReference>
<dbReference type="Pfam" id="PF00501">
    <property type="entry name" value="AMP-binding"/>
    <property type="match status" value="1"/>
</dbReference>
<keyword evidence="6" id="KW-1185">Reference proteome</keyword>
<evidence type="ECO:0000256" key="1">
    <source>
        <dbReference type="ARBA" id="ARBA00006432"/>
    </source>
</evidence>
<evidence type="ECO:0000259" key="3">
    <source>
        <dbReference type="Pfam" id="PF00501"/>
    </source>
</evidence>
<organism evidence="5 6">
    <name type="scientific">Pseudonocardia xishanensis</name>
    <dbReference type="NCBI Taxonomy" id="630995"/>
    <lineage>
        <taxon>Bacteria</taxon>
        <taxon>Bacillati</taxon>
        <taxon>Actinomycetota</taxon>
        <taxon>Actinomycetes</taxon>
        <taxon>Pseudonocardiales</taxon>
        <taxon>Pseudonocardiaceae</taxon>
        <taxon>Pseudonocardia</taxon>
    </lineage>
</organism>
<accession>A0ABP8RTB2</accession>
<dbReference type="PROSITE" id="PS00455">
    <property type="entry name" value="AMP_BINDING"/>
    <property type="match status" value="1"/>
</dbReference>
<dbReference type="Pfam" id="PF13193">
    <property type="entry name" value="AMP-binding_C"/>
    <property type="match status" value="1"/>
</dbReference>
<feature type="domain" description="AMP-dependent synthetase/ligase" evidence="3">
    <location>
        <begin position="8"/>
        <end position="356"/>
    </location>
</feature>